<evidence type="ECO:0000256" key="6">
    <source>
        <dbReference type="ARBA" id="ARBA00022617"/>
    </source>
</evidence>
<organism evidence="15 16">
    <name type="scientific">Saprospira grandis (strain Lewin)</name>
    <dbReference type="NCBI Taxonomy" id="984262"/>
    <lineage>
        <taxon>Bacteria</taxon>
        <taxon>Pseudomonadati</taxon>
        <taxon>Bacteroidota</taxon>
        <taxon>Saprospiria</taxon>
        <taxon>Saprospirales</taxon>
        <taxon>Saprospiraceae</taxon>
        <taxon>Saprospira</taxon>
    </lineage>
</organism>
<comment type="cofactor">
    <cofactor evidence="14">
        <name>heme b</name>
        <dbReference type="ChEBI" id="CHEBI:60344"/>
    </cofactor>
    <text evidence="14">Binds 1 heme b (iron(II)-protoporphyrin IX) group per subunit.</text>
</comment>
<evidence type="ECO:0000256" key="10">
    <source>
        <dbReference type="ARBA" id="ARBA00023002"/>
    </source>
</evidence>
<dbReference type="UniPathway" id="UPA00251">
    <property type="reaction ID" value="UER00324"/>
</dbReference>
<dbReference type="EMBL" id="CP002831">
    <property type="protein sequence ID" value="AFC24108.1"/>
    <property type="molecule type" value="Genomic_DNA"/>
</dbReference>
<protein>
    <recommendedName>
        <fullName evidence="4 14">Protoporphyrinogen IX oxidase</fullName>
        <shortName evidence="14">PPO</shortName>
        <ecNumber evidence="14">1.3.99.-</ecNumber>
    </recommendedName>
</protein>
<evidence type="ECO:0000256" key="3">
    <source>
        <dbReference type="ARBA" id="ARBA00006501"/>
    </source>
</evidence>
<proteinExistence type="inferred from homology"/>
<comment type="catalytic activity">
    <reaction evidence="13 14">
        <text>protoporphyrinogen IX + 3 A = protoporphyrin IX + 3 AH2</text>
        <dbReference type="Rhea" id="RHEA:62000"/>
        <dbReference type="ChEBI" id="CHEBI:13193"/>
        <dbReference type="ChEBI" id="CHEBI:17499"/>
        <dbReference type="ChEBI" id="CHEBI:57306"/>
        <dbReference type="ChEBI" id="CHEBI:57307"/>
    </reaction>
</comment>
<comment type="subunit">
    <text evidence="14">Homodimer.</text>
</comment>
<feature type="binding site" description="axial binding residue" evidence="14">
    <location>
        <position position="15"/>
    </location>
    <ligand>
        <name>heme</name>
        <dbReference type="ChEBI" id="CHEBI:30413"/>
    </ligand>
    <ligandPart>
        <name>Fe</name>
        <dbReference type="ChEBI" id="CHEBI:18248"/>
    </ligandPart>
</feature>
<dbReference type="KEGG" id="sgn:SGRA_1373"/>
<evidence type="ECO:0000256" key="7">
    <source>
        <dbReference type="ARBA" id="ARBA00022692"/>
    </source>
</evidence>
<comment type="pathway">
    <text evidence="2 14">Porphyrin-containing compound metabolism; protoporphyrin-IX biosynthesis; protoporphyrin-IX from protoporphyrinogen-IX: step 1/1.</text>
</comment>
<dbReference type="eggNOG" id="COG1981">
    <property type="taxonomic scope" value="Bacteria"/>
</dbReference>
<dbReference type="Proteomes" id="UP000007519">
    <property type="component" value="Chromosome"/>
</dbReference>
<evidence type="ECO:0000256" key="4">
    <source>
        <dbReference type="ARBA" id="ARBA00017504"/>
    </source>
</evidence>
<dbReference type="OrthoDB" id="9800824at2"/>
<evidence type="ECO:0000256" key="2">
    <source>
        <dbReference type="ARBA" id="ARBA00005073"/>
    </source>
</evidence>
<dbReference type="RefSeq" id="WP_015691745.1">
    <property type="nucleotide sequence ID" value="NC_016940.1"/>
</dbReference>
<evidence type="ECO:0000256" key="13">
    <source>
        <dbReference type="ARBA" id="ARBA00048390"/>
    </source>
</evidence>
<keyword evidence="9 14" id="KW-1133">Transmembrane helix</keyword>
<evidence type="ECO:0000256" key="14">
    <source>
        <dbReference type="HAMAP-Rule" id="MF_02239"/>
    </source>
</evidence>
<dbReference type="EC" id="1.3.99.-" evidence="14"/>
<dbReference type="HOGENOM" id="CLU_125006_0_0_10"/>
<dbReference type="InterPro" id="IPR005265">
    <property type="entry name" value="HemJ-like"/>
</dbReference>
<keyword evidence="8 14" id="KW-0479">Metal-binding</keyword>
<evidence type="ECO:0000256" key="9">
    <source>
        <dbReference type="ARBA" id="ARBA00022989"/>
    </source>
</evidence>
<comment type="similarity">
    <text evidence="3 14">Belongs to the HemJ family.</text>
</comment>
<keyword evidence="10 14" id="KW-0560">Oxidoreductase</keyword>
<dbReference type="PANTHER" id="PTHR40255">
    <property type="entry name" value="UPF0093 MEMBRANE PROTEIN SLR1790"/>
    <property type="match status" value="1"/>
</dbReference>
<comment type="function">
    <text evidence="14">Catalyzes the oxidation of protoporphyrinogen IX to protoporphyrin IX.</text>
</comment>
<keyword evidence="7 14" id="KW-0812">Transmembrane</keyword>
<feature type="transmembrane region" description="Helical" evidence="14">
    <location>
        <begin position="6"/>
        <end position="29"/>
    </location>
</feature>
<dbReference type="GO" id="GO:0006782">
    <property type="term" value="P:protoporphyrinogen IX biosynthetic process"/>
    <property type="evidence" value="ECO:0007669"/>
    <property type="project" value="UniProtKB-UniRule"/>
</dbReference>
<dbReference type="HAMAP" id="MF_02239">
    <property type="entry name" value="HemJ"/>
    <property type="match status" value="1"/>
</dbReference>
<evidence type="ECO:0000256" key="12">
    <source>
        <dbReference type="ARBA" id="ARBA00023136"/>
    </source>
</evidence>
<dbReference type="GO" id="GO:0046872">
    <property type="term" value="F:metal ion binding"/>
    <property type="evidence" value="ECO:0007669"/>
    <property type="project" value="UniProtKB-KW"/>
</dbReference>
<keyword evidence="11 14" id="KW-0408">Iron</keyword>
<evidence type="ECO:0000256" key="1">
    <source>
        <dbReference type="ARBA" id="ARBA00004651"/>
    </source>
</evidence>
<evidence type="ECO:0000256" key="5">
    <source>
        <dbReference type="ARBA" id="ARBA00022475"/>
    </source>
</evidence>
<dbReference type="Pfam" id="PF03653">
    <property type="entry name" value="UPF0093"/>
    <property type="match status" value="1"/>
</dbReference>
<sequence>MFDTPWLYNLGKVIHFIGLISWFAALFYLPRLFIYHTEALERPEAERGVLTEQYAIMQRRLYHIIMTPAMFITFFGGSMMLIYYGWDWFVANIWMHWKLGFIVLLVWYHYYSKGIMQRLARNEFVMSSAKFRMYNEIATLLLLAIVLLAVYKSRTDFLIAFLSLIAFGISLMIGIKAYKRYREQKGEV</sequence>
<reference evidence="15 16" key="1">
    <citation type="journal article" date="2012" name="Stand. Genomic Sci.">
        <title>Complete genome sequencing and analysis of Saprospira grandis str. Lewin, a predatory marine bacterium.</title>
        <authorList>
            <person name="Saw J.H."/>
            <person name="Yuryev A."/>
            <person name="Kanbe M."/>
            <person name="Hou S."/>
            <person name="Young A.G."/>
            <person name="Aizawa S."/>
            <person name="Alam M."/>
        </authorList>
    </citation>
    <scope>NUCLEOTIDE SEQUENCE [LARGE SCALE GENOMIC DNA]</scope>
    <source>
        <strain evidence="15 16">Lewin</strain>
    </source>
</reference>
<dbReference type="STRING" id="984262.SGRA_1373"/>
<keyword evidence="12 14" id="KW-0472">Membrane</keyword>
<name>H6L6G6_SAPGL</name>
<evidence type="ECO:0000313" key="15">
    <source>
        <dbReference type="EMBL" id="AFC24108.1"/>
    </source>
</evidence>
<dbReference type="GO" id="GO:0070818">
    <property type="term" value="F:protoporphyrinogen oxidase activity"/>
    <property type="evidence" value="ECO:0007669"/>
    <property type="project" value="UniProtKB-UniRule"/>
</dbReference>
<comment type="subcellular location">
    <subcellularLocation>
        <location evidence="1 14">Cell membrane</location>
        <topology evidence="1 14">Multi-pass membrane protein</topology>
    </subcellularLocation>
</comment>
<dbReference type="AlphaFoldDB" id="H6L6G6"/>
<gene>
    <name evidence="15" type="ordered locus">SGRA_1373</name>
</gene>
<feature type="binding site" description="axial binding residue" evidence="14">
    <location>
        <position position="98"/>
    </location>
    <ligand>
        <name>heme</name>
        <dbReference type="ChEBI" id="CHEBI:30413"/>
    </ligand>
    <ligandPart>
        <name>Fe</name>
        <dbReference type="ChEBI" id="CHEBI:18248"/>
    </ligandPart>
</feature>
<dbReference type="GO" id="GO:0005886">
    <property type="term" value="C:plasma membrane"/>
    <property type="evidence" value="ECO:0007669"/>
    <property type="project" value="UniProtKB-SubCell"/>
</dbReference>
<feature type="transmembrane region" description="Helical" evidence="14">
    <location>
        <begin position="61"/>
        <end position="83"/>
    </location>
</feature>
<keyword evidence="5 14" id="KW-1003">Cell membrane</keyword>
<keyword evidence="16" id="KW-1185">Reference proteome</keyword>
<evidence type="ECO:0000256" key="8">
    <source>
        <dbReference type="ARBA" id="ARBA00022723"/>
    </source>
</evidence>
<keyword evidence="6 14" id="KW-0349">Heme</keyword>
<dbReference type="PANTHER" id="PTHR40255:SF1">
    <property type="entry name" value="PROTOPORPHYRINOGEN IX OXIDASE"/>
    <property type="match status" value="1"/>
</dbReference>
<feature type="transmembrane region" description="Helical" evidence="14">
    <location>
        <begin position="131"/>
        <end position="151"/>
    </location>
</feature>
<evidence type="ECO:0000313" key="16">
    <source>
        <dbReference type="Proteomes" id="UP000007519"/>
    </source>
</evidence>
<evidence type="ECO:0000256" key="11">
    <source>
        <dbReference type="ARBA" id="ARBA00023004"/>
    </source>
</evidence>
<accession>H6L6G6</accession>
<feature type="transmembrane region" description="Helical" evidence="14">
    <location>
        <begin position="157"/>
        <end position="175"/>
    </location>
</feature>
<feature type="transmembrane region" description="Helical" evidence="14">
    <location>
        <begin position="89"/>
        <end position="110"/>
    </location>
</feature>